<evidence type="ECO:0000313" key="3">
    <source>
        <dbReference type="EMBL" id="CCG41185.1"/>
    </source>
</evidence>
<protein>
    <submittedName>
        <fullName evidence="3">Uncharacterized protein</fullName>
    </submittedName>
</protein>
<gene>
    <name evidence="3" type="ORF">PHAMO_270026</name>
</gene>
<feature type="region of interest" description="Disordered" evidence="1">
    <location>
        <begin position="26"/>
        <end position="64"/>
    </location>
</feature>
<evidence type="ECO:0000256" key="2">
    <source>
        <dbReference type="SAM" id="SignalP"/>
    </source>
</evidence>
<feature type="signal peptide" evidence="2">
    <location>
        <begin position="1"/>
        <end position="26"/>
    </location>
</feature>
<dbReference type="STRING" id="1150626.PHAMO_270026"/>
<dbReference type="AlphaFoldDB" id="H8FS47"/>
<reference evidence="3 4" key="1">
    <citation type="journal article" date="2012" name="J. Bacteriol.">
        <title>Draft Genome Sequence of the Purple Photosynthetic Bacterium Phaeospirillum molischianum DSM120, a Particularly Versatile Bacterium.</title>
        <authorList>
            <person name="Duquesne K."/>
            <person name="Prima V."/>
            <person name="Ji B."/>
            <person name="Rouy Z."/>
            <person name="Medigue C."/>
            <person name="Talla E."/>
            <person name="Sturgis J.N."/>
        </authorList>
    </citation>
    <scope>NUCLEOTIDE SEQUENCE [LARGE SCALE GENOMIC DNA]</scope>
    <source>
        <strain evidence="4">DSM120</strain>
    </source>
</reference>
<feature type="chain" id="PRO_5003611727" evidence="2">
    <location>
        <begin position="27"/>
        <end position="203"/>
    </location>
</feature>
<evidence type="ECO:0000256" key="1">
    <source>
        <dbReference type="SAM" id="MobiDB-lite"/>
    </source>
</evidence>
<dbReference type="Proteomes" id="UP000004169">
    <property type="component" value="Unassembled WGS sequence"/>
</dbReference>
<proteinExistence type="predicted"/>
<accession>H8FS47</accession>
<dbReference type="EMBL" id="CAHP01000020">
    <property type="protein sequence ID" value="CCG41185.1"/>
    <property type="molecule type" value="Genomic_DNA"/>
</dbReference>
<name>H8FS47_MAGML</name>
<organism evidence="3 4">
    <name type="scientific">Magnetospirillum molischianum DSM 120</name>
    <dbReference type="NCBI Taxonomy" id="1150626"/>
    <lineage>
        <taxon>Bacteria</taxon>
        <taxon>Pseudomonadati</taxon>
        <taxon>Pseudomonadota</taxon>
        <taxon>Alphaproteobacteria</taxon>
        <taxon>Rhodospirillales</taxon>
        <taxon>Rhodospirillaceae</taxon>
        <taxon>Magnetospirillum</taxon>
    </lineage>
</organism>
<sequence length="203" mass="21810">MILRRSLLTLMAGLAPMLLSLPRAQAEGSKPLPAAVNEGGHPPRVEATQSPPTTDPPAQKTVSPSGAPVIVLQSDRVPVSPLPGLDSSLRPNPILVPPSVLLRATGNPVGHPTAPSVVVVTKEAPSPFLGPAESAADRAIDRNQNALLLEKLRKENRFVDHDRPAVMVVPLFDRSQAYAGSAADAEIDRIQRTQFIDRYLYRY</sequence>
<comment type="caution">
    <text evidence="3">The sequence shown here is derived from an EMBL/GenBank/DDBJ whole genome shotgun (WGS) entry which is preliminary data.</text>
</comment>
<keyword evidence="2" id="KW-0732">Signal</keyword>
<evidence type="ECO:0000313" key="4">
    <source>
        <dbReference type="Proteomes" id="UP000004169"/>
    </source>
</evidence>
<keyword evidence="4" id="KW-1185">Reference proteome</keyword>